<protein>
    <submittedName>
        <fullName evidence="2">Uncharacterized protein</fullName>
    </submittedName>
</protein>
<evidence type="ECO:0000313" key="2">
    <source>
        <dbReference type="EMBL" id="OAL63151.1"/>
    </source>
</evidence>
<comment type="caution">
    <text evidence="2">The sequence shown here is derived from an EMBL/GenBank/DDBJ whole genome shotgun (WGS) entry which is preliminary data.</text>
</comment>
<sequence>MVVFIDHSLEDASPSKPAIGSFESGNIPPPSFTKDSQFMLAASLPQLRAGDSTRTEIVDKTGPERDMDPSSLNGIISMALSCYPLAQGHLMSNGVVGLLPGTAVLLGGNLDVAPEIWLTNASVATNMFVGAEDVTYQRVWSWRTRYNEFLGGGGHWVGYGDCGQGVQCGLEQRCLAAEYIEVEVDCEVGDRVSEFSRSDSSNDSSLEHLRHSSSFSHSDGRDDEEPGYLRQEIEGIGGVVKQKVKKRVRVGASVEERDDDRENATYLKQETSGAVRSRCGWCSGIVPSNVERNRD</sequence>
<evidence type="ECO:0000256" key="1">
    <source>
        <dbReference type="SAM" id="MobiDB-lite"/>
    </source>
</evidence>
<proteinExistence type="predicted"/>
<evidence type="ECO:0000313" key="3">
    <source>
        <dbReference type="Proteomes" id="UP000243015"/>
    </source>
</evidence>
<dbReference type="VEuPathDB" id="FungiDB:TERG_00829"/>
<reference evidence="2 3" key="1">
    <citation type="submission" date="2016-05" db="EMBL/GenBank/DDBJ databases">
        <title>Genome sequencing of Trichophyton rubrum CMCC(F)T1i isolated from hair.</title>
        <authorList>
            <person name="Zhan P."/>
            <person name="Tao Y."/>
            <person name="Liu W."/>
        </authorList>
    </citation>
    <scope>NUCLEOTIDE SEQUENCE [LARGE SCALE GENOMIC DNA]</scope>
    <source>
        <strain evidence="3">CMCC(F)T1i</strain>
    </source>
</reference>
<feature type="region of interest" description="Disordered" evidence="1">
    <location>
        <begin position="197"/>
        <end position="226"/>
    </location>
</feature>
<gene>
    <name evidence="2" type="ORF">A7C99_5540</name>
</gene>
<organism evidence="2 3">
    <name type="scientific">Trichophyton rubrum</name>
    <name type="common">Athlete's foot fungus</name>
    <name type="synonym">Epidermophyton rubrum</name>
    <dbReference type="NCBI Taxonomy" id="5551"/>
    <lineage>
        <taxon>Eukaryota</taxon>
        <taxon>Fungi</taxon>
        <taxon>Dikarya</taxon>
        <taxon>Ascomycota</taxon>
        <taxon>Pezizomycotina</taxon>
        <taxon>Eurotiomycetes</taxon>
        <taxon>Eurotiomycetidae</taxon>
        <taxon>Onygenales</taxon>
        <taxon>Arthrodermataceae</taxon>
        <taxon>Trichophyton</taxon>
    </lineage>
</organism>
<accession>A0A178ESW6</accession>
<dbReference type="EMBL" id="LHPM01000018">
    <property type="protein sequence ID" value="OAL63151.1"/>
    <property type="molecule type" value="Genomic_DNA"/>
</dbReference>
<dbReference type="Proteomes" id="UP000243015">
    <property type="component" value="Unassembled WGS sequence"/>
</dbReference>
<name>A0A178ESW6_TRIRU</name>
<dbReference type="AlphaFoldDB" id="A0A178ESW6"/>